<dbReference type="Proteomes" id="UP001149165">
    <property type="component" value="Unassembled WGS sequence"/>
</dbReference>
<dbReference type="AlphaFoldDB" id="A0A9W9F6T0"/>
<proteinExistence type="predicted"/>
<protein>
    <submittedName>
        <fullName evidence="2">Uncharacterized protein</fullName>
    </submittedName>
</protein>
<evidence type="ECO:0000313" key="3">
    <source>
        <dbReference type="Proteomes" id="UP001149165"/>
    </source>
</evidence>
<dbReference type="EMBL" id="JAPQKH010000006">
    <property type="protein sequence ID" value="KAJ5094540.1"/>
    <property type="molecule type" value="Genomic_DNA"/>
</dbReference>
<organism evidence="2 3">
    <name type="scientific">Penicillium angulare</name>
    <dbReference type="NCBI Taxonomy" id="116970"/>
    <lineage>
        <taxon>Eukaryota</taxon>
        <taxon>Fungi</taxon>
        <taxon>Dikarya</taxon>
        <taxon>Ascomycota</taxon>
        <taxon>Pezizomycotina</taxon>
        <taxon>Eurotiomycetes</taxon>
        <taxon>Eurotiomycetidae</taxon>
        <taxon>Eurotiales</taxon>
        <taxon>Aspergillaceae</taxon>
        <taxon>Penicillium</taxon>
    </lineage>
</organism>
<evidence type="ECO:0000313" key="2">
    <source>
        <dbReference type="EMBL" id="KAJ5094540.1"/>
    </source>
</evidence>
<gene>
    <name evidence="2" type="ORF">N7456_010401</name>
</gene>
<accession>A0A9W9F6T0</accession>
<reference evidence="2" key="2">
    <citation type="journal article" date="2023" name="IMA Fungus">
        <title>Comparative genomic study of the Penicillium genus elucidates a diverse pangenome and 15 lateral gene transfer events.</title>
        <authorList>
            <person name="Petersen C."/>
            <person name="Sorensen T."/>
            <person name="Nielsen M.R."/>
            <person name="Sondergaard T.E."/>
            <person name="Sorensen J.L."/>
            <person name="Fitzpatrick D.A."/>
            <person name="Frisvad J.C."/>
            <person name="Nielsen K.L."/>
        </authorList>
    </citation>
    <scope>NUCLEOTIDE SEQUENCE</scope>
    <source>
        <strain evidence="2">IBT 30069</strain>
    </source>
</reference>
<evidence type="ECO:0000256" key="1">
    <source>
        <dbReference type="SAM" id="MobiDB-lite"/>
    </source>
</evidence>
<keyword evidence="3" id="KW-1185">Reference proteome</keyword>
<reference evidence="2" key="1">
    <citation type="submission" date="2022-11" db="EMBL/GenBank/DDBJ databases">
        <authorList>
            <person name="Petersen C."/>
        </authorList>
    </citation>
    <scope>NUCLEOTIDE SEQUENCE</scope>
    <source>
        <strain evidence="2">IBT 30069</strain>
    </source>
</reference>
<comment type="caution">
    <text evidence="2">The sequence shown here is derived from an EMBL/GenBank/DDBJ whole genome shotgun (WGS) entry which is preliminary data.</text>
</comment>
<sequence length="89" mass="9713">MYNLGWGNSTNQREAFRKVTAASHAKVYCSKAALDGTQKSPLGVRGAWTKESARSSAAQQRRESPVTGLNSPVLSNTIDWRRVVASFVT</sequence>
<name>A0A9W9F6T0_9EURO</name>
<feature type="region of interest" description="Disordered" evidence="1">
    <location>
        <begin position="37"/>
        <end position="71"/>
    </location>
</feature>